<gene>
    <name evidence="2" type="ORF">F6W96_08435</name>
</gene>
<keyword evidence="1" id="KW-0812">Transmembrane</keyword>
<feature type="transmembrane region" description="Helical" evidence="1">
    <location>
        <begin position="7"/>
        <end position="27"/>
    </location>
</feature>
<dbReference type="Proteomes" id="UP000500953">
    <property type="component" value="Chromosome"/>
</dbReference>
<accession>A0A6G9YZQ7</accession>
<reference evidence="2 3" key="1">
    <citation type="journal article" date="2019" name="ACS Chem. Biol.">
        <title>Identification and Mobilization of a Cryptic Antibiotic Biosynthesis Gene Locus from a Human-Pathogenic Nocardia Isolate.</title>
        <authorList>
            <person name="Herisse M."/>
            <person name="Ishida K."/>
            <person name="Porter J.L."/>
            <person name="Howden B."/>
            <person name="Hertweck C."/>
            <person name="Stinear T.P."/>
            <person name="Pidot S.J."/>
        </authorList>
    </citation>
    <scope>NUCLEOTIDE SEQUENCE [LARGE SCALE GENOMIC DNA]</scope>
    <source>
        <strain evidence="2 3">AUSMDU00012715</strain>
    </source>
</reference>
<keyword evidence="1" id="KW-0472">Membrane</keyword>
<sequence>MRRSRDLVLLLPVIPAVALVATPWLPFVNTARLWLGLPAMMVWTSAWVLVIVPALAAVEWGRTRHCDDEGGEPSP</sequence>
<evidence type="ECO:0000256" key="1">
    <source>
        <dbReference type="SAM" id="Phobius"/>
    </source>
</evidence>
<evidence type="ECO:0000313" key="2">
    <source>
        <dbReference type="EMBL" id="QIS18303.1"/>
    </source>
</evidence>
<feature type="transmembrane region" description="Helical" evidence="1">
    <location>
        <begin position="33"/>
        <end position="58"/>
    </location>
</feature>
<keyword evidence="1" id="KW-1133">Transmembrane helix</keyword>
<name>A0A6G9YZQ7_9NOCA</name>
<dbReference type="EMBL" id="CP046173">
    <property type="protein sequence ID" value="QIS18303.1"/>
    <property type="molecule type" value="Genomic_DNA"/>
</dbReference>
<evidence type="ECO:0000313" key="3">
    <source>
        <dbReference type="Proteomes" id="UP000500953"/>
    </source>
</evidence>
<dbReference type="AlphaFoldDB" id="A0A6G9YZQ7"/>
<protein>
    <recommendedName>
        <fullName evidence="4">DUF3311 domain-containing protein</fullName>
    </recommendedName>
</protein>
<dbReference type="RefSeq" id="WP_167485622.1">
    <property type="nucleotide sequence ID" value="NZ_CP046173.1"/>
</dbReference>
<evidence type="ECO:0008006" key="4">
    <source>
        <dbReference type="Google" id="ProtNLM"/>
    </source>
</evidence>
<proteinExistence type="predicted"/>
<organism evidence="2 3">
    <name type="scientific">Nocardia terpenica</name>
    <dbReference type="NCBI Taxonomy" id="455432"/>
    <lineage>
        <taxon>Bacteria</taxon>
        <taxon>Bacillati</taxon>
        <taxon>Actinomycetota</taxon>
        <taxon>Actinomycetes</taxon>
        <taxon>Mycobacteriales</taxon>
        <taxon>Nocardiaceae</taxon>
        <taxon>Nocardia</taxon>
    </lineage>
</organism>